<dbReference type="CDD" id="cd06267">
    <property type="entry name" value="PBP1_LacI_sugar_binding-like"/>
    <property type="match status" value="1"/>
</dbReference>
<evidence type="ECO:0000313" key="5">
    <source>
        <dbReference type="EMBL" id="MFC0390514.1"/>
    </source>
</evidence>
<accession>A0ABV6J3Q7</accession>
<dbReference type="SMART" id="SM00354">
    <property type="entry name" value="HTH_LACI"/>
    <property type="match status" value="1"/>
</dbReference>
<dbReference type="PROSITE" id="PS50932">
    <property type="entry name" value="HTH_LACI_2"/>
    <property type="match status" value="1"/>
</dbReference>
<dbReference type="PANTHER" id="PTHR30146">
    <property type="entry name" value="LACI-RELATED TRANSCRIPTIONAL REPRESSOR"/>
    <property type="match status" value="1"/>
</dbReference>
<dbReference type="Gene3D" id="1.10.260.40">
    <property type="entry name" value="lambda repressor-like DNA-binding domains"/>
    <property type="match status" value="1"/>
</dbReference>
<dbReference type="Gene3D" id="3.40.50.2300">
    <property type="match status" value="2"/>
</dbReference>
<dbReference type="SUPFAM" id="SSF53822">
    <property type="entry name" value="Periplasmic binding protein-like I"/>
    <property type="match status" value="1"/>
</dbReference>
<evidence type="ECO:0000313" key="6">
    <source>
        <dbReference type="Proteomes" id="UP001589818"/>
    </source>
</evidence>
<dbReference type="Pfam" id="PF13377">
    <property type="entry name" value="Peripla_BP_3"/>
    <property type="match status" value="1"/>
</dbReference>
<dbReference type="Proteomes" id="UP001589818">
    <property type="component" value="Unassembled WGS sequence"/>
</dbReference>
<dbReference type="InterPro" id="IPR028082">
    <property type="entry name" value="Peripla_BP_I"/>
</dbReference>
<gene>
    <name evidence="5" type="ORF">ACFFJ8_03885</name>
</gene>
<name>A0ABV6J3Q7_9BACL</name>
<dbReference type="GO" id="GO:0003677">
    <property type="term" value="F:DNA binding"/>
    <property type="evidence" value="ECO:0007669"/>
    <property type="project" value="UniProtKB-KW"/>
</dbReference>
<dbReference type="InterPro" id="IPR046335">
    <property type="entry name" value="LacI/GalR-like_sensor"/>
</dbReference>
<dbReference type="PANTHER" id="PTHR30146:SF147">
    <property type="entry name" value="HTH-TYPE TRANSCRIPTIONAL REGULATOR DEGA"/>
    <property type="match status" value="1"/>
</dbReference>
<dbReference type="Pfam" id="PF00356">
    <property type="entry name" value="LacI"/>
    <property type="match status" value="1"/>
</dbReference>
<dbReference type="SUPFAM" id="SSF47413">
    <property type="entry name" value="lambda repressor-like DNA-binding domains"/>
    <property type="match status" value="1"/>
</dbReference>
<feature type="domain" description="HTH lacI-type" evidence="4">
    <location>
        <begin position="3"/>
        <end position="57"/>
    </location>
</feature>
<dbReference type="CDD" id="cd01392">
    <property type="entry name" value="HTH_LacI"/>
    <property type="match status" value="1"/>
</dbReference>
<evidence type="ECO:0000259" key="4">
    <source>
        <dbReference type="PROSITE" id="PS50932"/>
    </source>
</evidence>
<evidence type="ECO:0000256" key="3">
    <source>
        <dbReference type="ARBA" id="ARBA00023163"/>
    </source>
</evidence>
<evidence type="ECO:0000256" key="1">
    <source>
        <dbReference type="ARBA" id="ARBA00023015"/>
    </source>
</evidence>
<reference evidence="5 6" key="1">
    <citation type="submission" date="2024-09" db="EMBL/GenBank/DDBJ databases">
        <authorList>
            <person name="Sun Q."/>
            <person name="Mori K."/>
        </authorList>
    </citation>
    <scope>NUCLEOTIDE SEQUENCE [LARGE SCALE GENOMIC DNA]</scope>
    <source>
        <strain evidence="5 6">CCM 4839</strain>
    </source>
</reference>
<dbReference type="EMBL" id="JBHLVF010000008">
    <property type="protein sequence ID" value="MFC0390514.1"/>
    <property type="molecule type" value="Genomic_DNA"/>
</dbReference>
<organism evidence="5 6">
    <name type="scientific">Paenibacillus mendelii</name>
    <dbReference type="NCBI Taxonomy" id="206163"/>
    <lineage>
        <taxon>Bacteria</taxon>
        <taxon>Bacillati</taxon>
        <taxon>Bacillota</taxon>
        <taxon>Bacilli</taxon>
        <taxon>Bacillales</taxon>
        <taxon>Paenibacillaceae</taxon>
        <taxon>Paenibacillus</taxon>
    </lineage>
</organism>
<keyword evidence="3" id="KW-0804">Transcription</keyword>
<dbReference type="InterPro" id="IPR010982">
    <property type="entry name" value="Lambda_DNA-bd_dom_sf"/>
</dbReference>
<keyword evidence="6" id="KW-1185">Reference proteome</keyword>
<keyword evidence="1" id="KW-0805">Transcription regulation</keyword>
<evidence type="ECO:0000256" key="2">
    <source>
        <dbReference type="ARBA" id="ARBA00023125"/>
    </source>
</evidence>
<dbReference type="RefSeq" id="WP_204820133.1">
    <property type="nucleotide sequence ID" value="NZ_JANHOF010000010.1"/>
</dbReference>
<dbReference type="InterPro" id="IPR000843">
    <property type="entry name" value="HTH_LacI"/>
</dbReference>
<comment type="caution">
    <text evidence="5">The sequence shown here is derived from an EMBL/GenBank/DDBJ whole genome shotgun (WGS) entry which is preliminary data.</text>
</comment>
<keyword evidence="2 5" id="KW-0238">DNA-binding</keyword>
<proteinExistence type="predicted"/>
<sequence>MKPTIYNVASKAGVSIATVSKVLNKTGRISEGTRRRVVEVMEEMGYQPSVIASALTGKSTFTIGMLIPDLANPFFAEVARSAEDRGHELGFNLVMCSTDNDPAKEVDYISLLKQKSVDGIILSTVTTNHSTVKDILKLNIPVALIARDMPTLAVDTVIVDDFIGGYLAAEHLIELGHRRIAVIAEDMNVMSSSERVRGYRSALEENGLEYDDALVKESDFTIQGGKLKSGELLDSIHSPTAIFACNDLLAIGAIQAARERGMQLPRDLSVVGFDNTILASIVEPPLTTVAQPMRDMGRHVIDLLIQEIRGLKNQKQRIILVPELVVRGSTSKRVHTGNQ</sequence>
<protein>
    <submittedName>
        <fullName evidence="5">LacI family DNA-binding transcriptional regulator</fullName>
    </submittedName>
</protein>